<evidence type="ECO:0000313" key="2">
    <source>
        <dbReference type="EMBL" id="QBH12690.1"/>
    </source>
</evidence>
<dbReference type="RefSeq" id="WP_111953722.1">
    <property type="nucleotide sequence ID" value="NZ_CP036313.1"/>
</dbReference>
<dbReference type="EMBL" id="QLNI01000005">
    <property type="protein sequence ID" value="RAM03344.1"/>
    <property type="molecule type" value="Genomic_DNA"/>
</dbReference>
<feature type="domain" description="AMP-dependent synthetase/ligase" evidence="1">
    <location>
        <begin position="101"/>
        <end position="292"/>
    </location>
</feature>
<dbReference type="SUPFAM" id="SSF56801">
    <property type="entry name" value="Acetyl-CoA synthetase-like"/>
    <property type="match status" value="1"/>
</dbReference>
<reference evidence="3 4" key="1">
    <citation type="submission" date="2018-06" db="EMBL/GenBank/DDBJ databases">
        <title>Complete Genome Sequence of Desulfobacter hydrogenophilus (DSM3380).</title>
        <authorList>
            <person name="Marietou A."/>
            <person name="Schreiber L."/>
            <person name="Marshall I."/>
            <person name="Jorgensen B."/>
        </authorList>
    </citation>
    <scope>NUCLEOTIDE SEQUENCE [LARGE SCALE GENOMIC DNA]</scope>
    <source>
        <strain evidence="3 4">DSM 3380</strain>
    </source>
</reference>
<dbReference type="OrthoDB" id="580775at2"/>
<evidence type="ECO:0000313" key="4">
    <source>
        <dbReference type="Proteomes" id="UP000248798"/>
    </source>
</evidence>
<dbReference type="AlphaFoldDB" id="A0A328FFI7"/>
<reference evidence="2 5" key="2">
    <citation type="submission" date="2019-02" db="EMBL/GenBank/DDBJ databases">
        <title>Complete genome sequence of Desulfobacter hydrogenophilus AcRS1.</title>
        <authorList>
            <person name="Marietou A."/>
            <person name="Lund M.B."/>
            <person name="Marshall I.P.G."/>
            <person name="Schreiber L."/>
            <person name="Jorgensen B."/>
        </authorList>
    </citation>
    <scope>NUCLEOTIDE SEQUENCE [LARGE SCALE GENOMIC DNA]</scope>
    <source>
        <strain evidence="2 5">AcRS1</strain>
    </source>
</reference>
<evidence type="ECO:0000313" key="5">
    <source>
        <dbReference type="Proteomes" id="UP000293902"/>
    </source>
</evidence>
<dbReference type="Proteomes" id="UP000293902">
    <property type="component" value="Chromosome"/>
</dbReference>
<dbReference type="EMBL" id="CP036313">
    <property type="protein sequence ID" value="QBH12690.1"/>
    <property type="molecule type" value="Genomic_DNA"/>
</dbReference>
<dbReference type="InterPro" id="IPR053158">
    <property type="entry name" value="CapK_Type1_Caps_Biosynth"/>
</dbReference>
<keyword evidence="5" id="KW-1185">Reference proteome</keyword>
<dbReference type="PANTHER" id="PTHR36932">
    <property type="entry name" value="CAPSULAR POLYSACCHARIDE BIOSYNTHESIS PROTEIN"/>
    <property type="match status" value="1"/>
</dbReference>
<keyword evidence="3" id="KW-0436">Ligase</keyword>
<dbReference type="Pfam" id="PF00501">
    <property type="entry name" value="AMP-binding"/>
    <property type="match status" value="1"/>
</dbReference>
<dbReference type="Gene3D" id="3.40.50.12780">
    <property type="entry name" value="N-terminal domain of ligase-like"/>
    <property type="match status" value="1"/>
</dbReference>
<dbReference type="GO" id="GO:0016874">
    <property type="term" value="F:ligase activity"/>
    <property type="evidence" value="ECO:0007669"/>
    <property type="project" value="UniProtKB-KW"/>
</dbReference>
<evidence type="ECO:0000313" key="3">
    <source>
        <dbReference type="EMBL" id="RAM03344.1"/>
    </source>
</evidence>
<dbReference type="NCBIfam" id="NF045666">
    <property type="entry name" value="DVU1553_fam_AMP"/>
    <property type="match status" value="1"/>
</dbReference>
<dbReference type="Proteomes" id="UP000248798">
    <property type="component" value="Unassembled WGS sequence"/>
</dbReference>
<gene>
    <name evidence="3" type="ORF">DO021_03385</name>
    <name evidence="2" type="ORF">EYB58_07080</name>
</gene>
<proteinExistence type="predicted"/>
<organism evidence="3 4">
    <name type="scientific">Desulfobacter hydrogenophilus</name>
    <dbReference type="NCBI Taxonomy" id="2291"/>
    <lineage>
        <taxon>Bacteria</taxon>
        <taxon>Pseudomonadati</taxon>
        <taxon>Thermodesulfobacteriota</taxon>
        <taxon>Desulfobacteria</taxon>
        <taxon>Desulfobacterales</taxon>
        <taxon>Desulfobacteraceae</taxon>
        <taxon>Desulfobacter</taxon>
    </lineage>
</organism>
<dbReference type="PANTHER" id="PTHR36932:SF1">
    <property type="entry name" value="CAPSULAR POLYSACCHARIDE BIOSYNTHESIS PROTEIN"/>
    <property type="match status" value="1"/>
</dbReference>
<name>A0A328FFI7_9BACT</name>
<evidence type="ECO:0000259" key="1">
    <source>
        <dbReference type="Pfam" id="PF00501"/>
    </source>
</evidence>
<dbReference type="InterPro" id="IPR042099">
    <property type="entry name" value="ANL_N_sf"/>
</dbReference>
<dbReference type="InterPro" id="IPR000873">
    <property type="entry name" value="AMP-dep_synth/lig_dom"/>
</dbReference>
<sequence>MNTPFLDTWMNRTMGLPSSPAAQLEAFGRHQLAALNCTITHARDHSRFYRDALSDIADIPLLDLKDMAALPFTRPTDIRENPKAFLALSQGEISRIVTLNTSGTTAAPKRIFFTDEDIGRVVDFFKAILTIIMNPGETGLIFLPGDTRASAGDLIRTAMEAAQARPVVPGIIRDFSPAADLVRATCPSLIIGMPVQVLALCEYMKSTGTLPNIPHVILTADHVPVALVERVEHLLDAKVLNHYGMTETGFGGAIQCPARGMLHIRHPDLFFEIVDPAGNPLPPGQWGEIVVTTLNRKGMPLVRYRTGDVSRILETPCACGSPFPRLDRVRNRQAVKAETAGRHDLTIVDLDDLLFSLPGVVDFTACIYTKINSRQAIPTLDIELMGLEPLTQPIYIDPGPSPGLTTALESGRLRMGSIAVRAFDFSNTYVTKRQIQFN</sequence>
<accession>A0A328FFI7</accession>
<protein>
    <submittedName>
        <fullName evidence="3">Phenylacetate--CoA ligase family protein</fullName>
    </submittedName>
</protein>